<dbReference type="OrthoDB" id="29119at2157"/>
<evidence type="ECO:0000256" key="5">
    <source>
        <dbReference type="SAM" id="MobiDB-lite"/>
    </source>
</evidence>
<keyword evidence="6" id="KW-0812">Transmembrane</keyword>
<evidence type="ECO:0000313" key="8">
    <source>
        <dbReference type="EMBL" id="AEA12551.1"/>
    </source>
</evidence>
<dbReference type="Proteomes" id="UP000008138">
    <property type="component" value="Chromosome"/>
</dbReference>
<dbReference type="HOGENOM" id="CLU_117040_0_0_2"/>
<keyword evidence="9" id="KW-1185">Reference proteome</keyword>
<keyword evidence="6" id="KW-0472">Membrane</keyword>
<dbReference type="KEGG" id="tuz:TUZN_1071"/>
<dbReference type="InterPro" id="IPR009056">
    <property type="entry name" value="Cyt_c-like_dom"/>
</dbReference>
<name>F2L6F5_THEU7</name>
<feature type="compositionally biased region" description="Low complexity" evidence="5">
    <location>
        <begin position="44"/>
        <end position="54"/>
    </location>
</feature>
<dbReference type="STRING" id="999630.TUZN_1071"/>
<dbReference type="PROSITE" id="PS51007">
    <property type="entry name" value="CYTC"/>
    <property type="match status" value="1"/>
</dbReference>
<dbReference type="Gene3D" id="1.10.760.10">
    <property type="entry name" value="Cytochrome c-like domain"/>
    <property type="match status" value="1"/>
</dbReference>
<feature type="region of interest" description="Disordered" evidence="5">
    <location>
        <begin position="31"/>
        <end position="54"/>
    </location>
</feature>
<dbReference type="GO" id="GO:0020037">
    <property type="term" value="F:heme binding"/>
    <property type="evidence" value="ECO:0007669"/>
    <property type="project" value="InterPro"/>
</dbReference>
<evidence type="ECO:0000256" key="4">
    <source>
        <dbReference type="PROSITE-ProRule" id="PRU00433"/>
    </source>
</evidence>
<feature type="domain" description="Cytochrome c" evidence="7">
    <location>
        <begin position="64"/>
        <end position="185"/>
    </location>
</feature>
<organism evidence="8 9">
    <name type="scientific">Thermoproteus uzoniensis (strain 768-20)</name>
    <dbReference type="NCBI Taxonomy" id="999630"/>
    <lineage>
        <taxon>Archaea</taxon>
        <taxon>Thermoproteota</taxon>
        <taxon>Thermoprotei</taxon>
        <taxon>Thermoproteales</taxon>
        <taxon>Thermoproteaceae</taxon>
        <taxon>Thermoproteus</taxon>
    </lineage>
</organism>
<reference evidence="8 9" key="1">
    <citation type="journal article" date="2011" name="J. Bacteriol.">
        <title>Complete genome sequence of the thermoacidophilic crenarchaeon Thermoproteus uzoniensis 768-20.</title>
        <authorList>
            <person name="Mardanov A.V."/>
            <person name="Gumerov V.M."/>
            <person name="Beletsky A.V."/>
            <person name="Prokofeva M.I."/>
            <person name="Bonch-Osmolovskaya E.A."/>
            <person name="Ravin N.V."/>
            <person name="Skryabin K.G."/>
        </authorList>
    </citation>
    <scope>NUCLEOTIDE SEQUENCE [LARGE SCALE GENOMIC DNA]</scope>
    <source>
        <strain evidence="8 9">768-20</strain>
    </source>
</reference>
<sequence>MKTPTLVLIGGIVVIVIATGVALSLLSSVPSTTSPTSPAPPPQTATSSSVPSSTSAQLVPYNATLASIGIKYFKTIGCVFCHSIQSLGIQGGNVGPDLSKALLGNPGVPGDVLTQYFQQNGLTNPAADPQKAAQLIEQFLQNPPSYAGIMQAQVSAFKQQYANWTDIVKAIVEMLKEAADKATSS</sequence>
<feature type="transmembrane region" description="Helical" evidence="6">
    <location>
        <begin position="6"/>
        <end position="26"/>
    </location>
</feature>
<keyword evidence="2 4" id="KW-0479">Metal-binding</keyword>
<dbReference type="EMBL" id="CP002590">
    <property type="protein sequence ID" value="AEA12551.1"/>
    <property type="molecule type" value="Genomic_DNA"/>
</dbReference>
<dbReference type="GO" id="GO:0046872">
    <property type="term" value="F:metal ion binding"/>
    <property type="evidence" value="ECO:0007669"/>
    <property type="project" value="UniProtKB-KW"/>
</dbReference>
<keyword evidence="1 4" id="KW-0349">Heme</keyword>
<dbReference type="AlphaFoldDB" id="F2L6F5"/>
<evidence type="ECO:0000256" key="6">
    <source>
        <dbReference type="SAM" id="Phobius"/>
    </source>
</evidence>
<keyword evidence="3 4" id="KW-0408">Iron</keyword>
<evidence type="ECO:0000256" key="2">
    <source>
        <dbReference type="ARBA" id="ARBA00022723"/>
    </source>
</evidence>
<dbReference type="eggNOG" id="arCOG07021">
    <property type="taxonomic scope" value="Archaea"/>
</dbReference>
<evidence type="ECO:0000256" key="3">
    <source>
        <dbReference type="ARBA" id="ARBA00023004"/>
    </source>
</evidence>
<reference key="2">
    <citation type="submission" date="2011-03" db="EMBL/GenBank/DDBJ databases">
        <title>Complete genome sequence of the thermoacidophilic crenarchaeon Thermoproteus uzoniensis 768-20.</title>
        <authorList>
            <person name="Mardanov A.V."/>
            <person name="Gumerov V.M."/>
            <person name="Beletsky A.V."/>
            <person name="Prokofeva M.I."/>
            <person name="Bonch-Osmolovskaya E.A."/>
            <person name="Ravin N.V."/>
            <person name="Skryabin K.G."/>
        </authorList>
    </citation>
    <scope>NUCLEOTIDE SEQUENCE</scope>
    <source>
        <strain>768-20</strain>
    </source>
</reference>
<keyword evidence="6" id="KW-1133">Transmembrane helix</keyword>
<accession>F2L6F5</accession>
<dbReference type="RefSeq" id="WP_013679887.1">
    <property type="nucleotide sequence ID" value="NC_015315.1"/>
</dbReference>
<evidence type="ECO:0000256" key="1">
    <source>
        <dbReference type="ARBA" id="ARBA00022617"/>
    </source>
</evidence>
<evidence type="ECO:0000259" key="7">
    <source>
        <dbReference type="PROSITE" id="PS51007"/>
    </source>
</evidence>
<dbReference type="GeneID" id="10360600"/>
<dbReference type="InterPro" id="IPR036909">
    <property type="entry name" value="Cyt_c-like_dom_sf"/>
</dbReference>
<protein>
    <submittedName>
        <fullName evidence="8">Cytochrome c</fullName>
    </submittedName>
</protein>
<dbReference type="SUPFAM" id="SSF46626">
    <property type="entry name" value="Cytochrome c"/>
    <property type="match status" value="1"/>
</dbReference>
<proteinExistence type="predicted"/>
<evidence type="ECO:0000313" key="9">
    <source>
        <dbReference type="Proteomes" id="UP000008138"/>
    </source>
</evidence>
<gene>
    <name evidence="8" type="ordered locus">TUZN_1071</name>
</gene>
<dbReference type="GO" id="GO:0009055">
    <property type="term" value="F:electron transfer activity"/>
    <property type="evidence" value="ECO:0007669"/>
    <property type="project" value="InterPro"/>
</dbReference>